<gene>
    <name evidence="1" type="ORF">TCNE_LOCUS4355</name>
</gene>
<name>A0A3P7H755_TOXCA</name>
<protein>
    <submittedName>
        <fullName evidence="1">Uncharacterized protein</fullName>
    </submittedName>
</protein>
<sequence>MHGRKKGFRCGSSITLTKLTRKFWIPKGRQTVNEEIKRRQECKKLMTSLCGTSQVPLLHEDRISRATNHLRARN</sequence>
<reference evidence="1" key="1">
    <citation type="submission" date="2018-11" db="EMBL/GenBank/DDBJ databases">
        <authorList>
            <consortium name="Pathogen Informatics"/>
        </authorList>
    </citation>
    <scope>NUCLEOTIDE SEQUENCE [LARGE SCALE GENOMIC DNA]</scope>
</reference>
<evidence type="ECO:0000313" key="1">
    <source>
        <dbReference type="EMBL" id="VDM30072.1"/>
    </source>
</evidence>
<organism evidence="1">
    <name type="scientific">Toxocara canis</name>
    <name type="common">Canine roundworm</name>
    <dbReference type="NCBI Taxonomy" id="6265"/>
    <lineage>
        <taxon>Eukaryota</taxon>
        <taxon>Metazoa</taxon>
        <taxon>Ecdysozoa</taxon>
        <taxon>Nematoda</taxon>
        <taxon>Chromadorea</taxon>
        <taxon>Rhabditida</taxon>
        <taxon>Spirurina</taxon>
        <taxon>Ascaridomorpha</taxon>
        <taxon>Ascaridoidea</taxon>
        <taxon>Toxocaridae</taxon>
        <taxon>Toxocara</taxon>
    </lineage>
</organism>
<accession>A0A3P7H755</accession>
<proteinExistence type="predicted"/>
<dbReference type="EMBL" id="UYWY01007189">
    <property type="protein sequence ID" value="VDM30072.1"/>
    <property type="molecule type" value="Genomic_DNA"/>
</dbReference>
<dbReference type="AlphaFoldDB" id="A0A3P7H755"/>